<dbReference type="GO" id="GO:0008270">
    <property type="term" value="F:zinc ion binding"/>
    <property type="evidence" value="ECO:0007669"/>
    <property type="project" value="InterPro"/>
</dbReference>
<dbReference type="InterPro" id="IPR001878">
    <property type="entry name" value="Znf_CCHC"/>
</dbReference>
<dbReference type="SMART" id="SM00343">
    <property type="entry name" value="ZnF_C2HC"/>
    <property type="match status" value="2"/>
</dbReference>
<accession>A0A8H7S947</accession>
<reference evidence="3 4" key="1">
    <citation type="submission" date="2020-12" db="EMBL/GenBank/DDBJ databases">
        <title>Metabolic potential, ecology and presence of endohyphal bacteria is reflected in genomic diversity of Mucoromycotina.</title>
        <authorList>
            <person name="Muszewska A."/>
            <person name="Okrasinska A."/>
            <person name="Steczkiewicz K."/>
            <person name="Drgas O."/>
            <person name="Orlowska M."/>
            <person name="Perlinska-Lenart U."/>
            <person name="Aleksandrzak-Piekarczyk T."/>
            <person name="Szatraj K."/>
            <person name="Zielenkiewicz U."/>
            <person name="Pilsyk S."/>
            <person name="Malc E."/>
            <person name="Mieczkowski P."/>
            <person name="Kruszewska J.S."/>
            <person name="Biernat P."/>
            <person name="Pawlowska J."/>
        </authorList>
    </citation>
    <scope>NUCLEOTIDE SEQUENCE [LARGE SCALE GENOMIC DNA]</scope>
    <source>
        <strain evidence="3 4">CBS 142.35</strain>
    </source>
</reference>
<feature type="compositionally biased region" description="Polar residues" evidence="1">
    <location>
        <begin position="321"/>
        <end position="334"/>
    </location>
</feature>
<feature type="compositionally biased region" description="Polar residues" evidence="1">
    <location>
        <begin position="347"/>
        <end position="367"/>
    </location>
</feature>
<dbReference type="SUPFAM" id="SSF57756">
    <property type="entry name" value="Retrovirus zinc finger-like domains"/>
    <property type="match status" value="1"/>
</dbReference>
<dbReference type="Gene3D" id="4.10.60.10">
    <property type="entry name" value="Zinc finger, CCHC-type"/>
    <property type="match status" value="1"/>
</dbReference>
<dbReference type="AlphaFoldDB" id="A0A8H7S947"/>
<feature type="compositionally biased region" description="Polar residues" evidence="1">
    <location>
        <begin position="416"/>
        <end position="425"/>
    </location>
</feature>
<feature type="compositionally biased region" description="Basic and acidic residues" evidence="1">
    <location>
        <begin position="269"/>
        <end position="301"/>
    </location>
</feature>
<feature type="domain" description="CCHC-type" evidence="2">
    <location>
        <begin position="249"/>
        <end position="265"/>
    </location>
</feature>
<feature type="compositionally biased region" description="Low complexity" evidence="1">
    <location>
        <begin position="369"/>
        <end position="383"/>
    </location>
</feature>
<feature type="domain" description="CCHC-type" evidence="2">
    <location>
        <begin position="223"/>
        <end position="239"/>
    </location>
</feature>
<evidence type="ECO:0000313" key="4">
    <source>
        <dbReference type="Proteomes" id="UP000646827"/>
    </source>
</evidence>
<feature type="region of interest" description="Disordered" evidence="1">
    <location>
        <begin position="269"/>
        <end position="487"/>
    </location>
</feature>
<dbReference type="OrthoDB" id="2287167at2759"/>
<dbReference type="GO" id="GO:0003676">
    <property type="term" value="F:nucleic acid binding"/>
    <property type="evidence" value="ECO:0007669"/>
    <property type="project" value="InterPro"/>
</dbReference>
<protein>
    <recommendedName>
        <fullName evidence="2">CCHC-type domain-containing protein</fullName>
    </recommendedName>
</protein>
<evidence type="ECO:0000259" key="2">
    <source>
        <dbReference type="SMART" id="SM00343"/>
    </source>
</evidence>
<gene>
    <name evidence="3" type="ORF">INT45_003249</name>
</gene>
<evidence type="ECO:0000256" key="1">
    <source>
        <dbReference type="SAM" id="MobiDB-lite"/>
    </source>
</evidence>
<dbReference type="EMBL" id="JAEPRB010000033">
    <property type="protein sequence ID" value="KAG2225049.1"/>
    <property type="molecule type" value="Genomic_DNA"/>
</dbReference>
<dbReference type="InterPro" id="IPR036875">
    <property type="entry name" value="Znf_CCHC_sf"/>
</dbReference>
<feature type="compositionally biased region" description="Basic and acidic residues" evidence="1">
    <location>
        <begin position="426"/>
        <end position="447"/>
    </location>
</feature>
<proteinExistence type="predicted"/>
<keyword evidence="4" id="KW-1185">Reference proteome</keyword>
<dbReference type="Proteomes" id="UP000646827">
    <property type="component" value="Unassembled WGS sequence"/>
</dbReference>
<sequence length="487" mass="54368">MASEQASFNLTPAQHWQNFRSYTKGIKGTQLTTFEDKEAKAAEKVKKIERQWIRSDEENSVFFDFRTIGNQPQRFMAQLKQQYPSAIGHKVAPKQFNGAIVAFTNEQDSLKACNDGVSFENKTILGTPTIGAENEVYKVNLEQLPLLHQDRLTPLLKNALGLFGKILHIGLYVDPISTMFYGRGYAIIDTSTNDEEPYSPLCHVIPLLGKQNILATWRGMERHCFYCHTPKHVIADCPEIKKLSIKDRTCHGCGSTDHFIRKCPKVNDARIGDKRKPNQHGADIKVQSDAKDSNDGVETTKKPGPSSSDDIINITGEEQCIDNNNKQDNSIGQHNNNNTKEENINNGLTTTSSSKNTTAIIQGNSLLDTPASSTTTSGATPTTNDITLEQTTEHDVVRQLATKGKKQHTKPVPQIKQVQGRTTQRPIRDGTERAQQKISTRRQEKMKQQSIESKSTSHHPLQSETSQSHNMHLDVSFGSTGEHEQPK</sequence>
<comment type="caution">
    <text evidence="3">The sequence shown here is derived from an EMBL/GenBank/DDBJ whole genome shotgun (WGS) entry which is preliminary data.</text>
</comment>
<name>A0A8H7S947_9FUNG</name>
<organism evidence="3 4">
    <name type="scientific">Circinella minor</name>
    <dbReference type="NCBI Taxonomy" id="1195481"/>
    <lineage>
        <taxon>Eukaryota</taxon>
        <taxon>Fungi</taxon>
        <taxon>Fungi incertae sedis</taxon>
        <taxon>Mucoromycota</taxon>
        <taxon>Mucoromycotina</taxon>
        <taxon>Mucoromycetes</taxon>
        <taxon>Mucorales</taxon>
        <taxon>Lichtheimiaceae</taxon>
        <taxon>Circinella</taxon>
    </lineage>
</organism>
<feature type="compositionally biased region" description="Polar residues" evidence="1">
    <location>
        <begin position="448"/>
        <end position="470"/>
    </location>
</feature>
<evidence type="ECO:0000313" key="3">
    <source>
        <dbReference type="EMBL" id="KAG2225049.1"/>
    </source>
</evidence>